<dbReference type="InterPro" id="IPR011047">
    <property type="entry name" value="Quinoprotein_ADH-like_sf"/>
</dbReference>
<dbReference type="PANTHER" id="PTHR21573">
    <property type="entry name" value="ER MEMBRANE PROTEIN COMPLEX SUBUNIT 1"/>
    <property type="match status" value="1"/>
</dbReference>
<dbReference type="GO" id="GO:0034975">
    <property type="term" value="P:protein folding in endoplasmic reticulum"/>
    <property type="evidence" value="ECO:0007669"/>
    <property type="project" value="TreeGrafter"/>
</dbReference>
<dbReference type="OrthoDB" id="28092at2759"/>
<feature type="domain" description="EMC1 first beta-propeller" evidence="2">
    <location>
        <begin position="24"/>
        <end position="412"/>
    </location>
</feature>
<organism evidence="3 4">
    <name type="scientific">Olea europaea subsp. europaea</name>
    <dbReference type="NCBI Taxonomy" id="158383"/>
    <lineage>
        <taxon>Eukaryota</taxon>
        <taxon>Viridiplantae</taxon>
        <taxon>Streptophyta</taxon>
        <taxon>Embryophyta</taxon>
        <taxon>Tracheophyta</taxon>
        <taxon>Spermatophyta</taxon>
        <taxon>Magnoliopsida</taxon>
        <taxon>eudicotyledons</taxon>
        <taxon>Gunneridae</taxon>
        <taxon>Pentapetalae</taxon>
        <taxon>asterids</taxon>
        <taxon>lamiids</taxon>
        <taxon>Lamiales</taxon>
        <taxon>Oleaceae</taxon>
        <taxon>Oleeae</taxon>
        <taxon>Olea</taxon>
    </lineage>
</organism>
<dbReference type="Gene3D" id="2.130.10.10">
    <property type="entry name" value="YVTN repeat-like/Quinoprotein amine dehydrogenase"/>
    <property type="match status" value="1"/>
</dbReference>
<dbReference type="GO" id="GO:0072546">
    <property type="term" value="C:EMC complex"/>
    <property type="evidence" value="ECO:0007669"/>
    <property type="project" value="InterPro"/>
</dbReference>
<feature type="chain" id="PRO_5035752495" evidence="1">
    <location>
        <begin position="24"/>
        <end position="699"/>
    </location>
</feature>
<dbReference type="PANTHER" id="PTHR21573:SF0">
    <property type="entry name" value="ER MEMBRANE PROTEIN COMPLEX SUBUNIT 1"/>
    <property type="match status" value="1"/>
</dbReference>
<evidence type="ECO:0000313" key="4">
    <source>
        <dbReference type="Proteomes" id="UP000594638"/>
    </source>
</evidence>
<evidence type="ECO:0000259" key="2">
    <source>
        <dbReference type="Pfam" id="PF25293"/>
    </source>
</evidence>
<dbReference type="EMBL" id="CACTIH010007679">
    <property type="protein sequence ID" value="CAA3017144.1"/>
    <property type="molecule type" value="Genomic_DNA"/>
</dbReference>
<dbReference type="Gramene" id="OE9A025915T6">
    <property type="protein sequence ID" value="OE9A025915C6"/>
    <property type="gene ID" value="OE9A025915"/>
</dbReference>
<feature type="signal peptide" evidence="1">
    <location>
        <begin position="1"/>
        <end position="23"/>
    </location>
</feature>
<dbReference type="AlphaFoldDB" id="A0A8S0UK10"/>
<protein>
    <submittedName>
        <fullName evidence="3">ER membrane complex subunit 1-like</fullName>
    </submittedName>
</protein>
<dbReference type="Proteomes" id="UP000594638">
    <property type="component" value="Unassembled WGS sequence"/>
</dbReference>
<dbReference type="InterPro" id="IPR026895">
    <property type="entry name" value="EMC1"/>
</dbReference>
<keyword evidence="4" id="KW-1185">Reference proteome</keyword>
<dbReference type="FunFam" id="2.130.10.10:FF:000579">
    <property type="entry name" value="Os05g0230600 protein"/>
    <property type="match status" value="1"/>
</dbReference>
<accession>A0A8S0UK10</accession>
<reference evidence="3 4" key="1">
    <citation type="submission" date="2019-12" db="EMBL/GenBank/DDBJ databases">
        <authorList>
            <person name="Alioto T."/>
            <person name="Alioto T."/>
            <person name="Gomez Garrido J."/>
        </authorList>
    </citation>
    <scope>NUCLEOTIDE SEQUENCE [LARGE SCALE GENOMIC DNA]</scope>
</reference>
<keyword evidence="1" id="KW-0732">Signal</keyword>
<dbReference type="SUPFAM" id="SSF50998">
    <property type="entry name" value="Quinoprotein alcohol dehydrogenase-like"/>
    <property type="match status" value="1"/>
</dbReference>
<comment type="caution">
    <text evidence="3">The sequence shown here is derived from an EMBL/GenBank/DDBJ whole genome shotgun (WGS) entry which is preliminary data.</text>
</comment>
<dbReference type="Pfam" id="PF25293">
    <property type="entry name" value="Beta-prop_EMC1_N"/>
    <property type="match status" value="1"/>
</dbReference>
<gene>
    <name evidence="3" type="ORF">OLEA9_A025915</name>
</gene>
<dbReference type="InterPro" id="IPR015943">
    <property type="entry name" value="WD40/YVTN_repeat-like_dom_sf"/>
</dbReference>
<name>A0A8S0UK10_OLEEU</name>
<proteinExistence type="predicted"/>
<dbReference type="InterPro" id="IPR058545">
    <property type="entry name" value="Beta-prop_EMC1_1st"/>
</dbReference>
<evidence type="ECO:0000313" key="3">
    <source>
        <dbReference type="EMBL" id="CAA3017144.1"/>
    </source>
</evidence>
<evidence type="ECO:0000256" key="1">
    <source>
        <dbReference type="SAM" id="SignalP"/>
    </source>
</evidence>
<sequence length="699" mass="77615">MNMAIRVFFLLLTLFSSTYLTLCIYEDQVGHMDWHQQYIGKVKHAVFHTQKAARKRVVVSTEENVVASLDLRRGEIFWRHVLGPKDVIDAIDIALGKYVITLSSGGTILRAWNLPDGQMIWESTLSGSTPSKSILSIPTNLKIGKDNVVFVYGGGCLYAVASIDGEVVWKNELTSEGGDIQQLIYPEGTDIIYAVGLVALAQFDAYQINVKTGGLLKHSSMVFPAGFSGDLSFLTSGIAVALDSTGSVLVAVDFQDGAISFHQTHVSELGSYFSGPAVMLPTKLPGMFALEINKSTVFIKATNDGKLEVLDTFGHSTAVSESLYLSEGQQAFGIIQQGDGKIILTIKLGNDWTSNLLQETIQMDYQRGIAQKVFINTYVRTDRSNGFRALIVNEDHSLLLVQQGDIVWSREDGLASITDVMASELPVEKDGVSVAKVEHNLFEWLKGHFLKLKGTLMIATPDDVAAIQRMRLRSSEKSKMTRDHNGFRKLLIVLTRAGKLFALHTGDGRIVWSLLLDSLRKSETCQNPRGLSLHQWQDPHHHVLDEDPSVLVVGRCDHSTDSPGVLSIVDTYTGQERSHMGPTHSITRVIPLPFTDSVEQRLHLLLDVNQQARLYPRTNEALDIFQRELGNIYWYSADVDEGILKGHAVQNNCILEIADSYCFHTRDLWSIVLPLESEKIIATATRNSIEVLVYSFFSF</sequence>